<proteinExistence type="inferred from homology"/>
<evidence type="ECO:0000313" key="4">
    <source>
        <dbReference type="Proteomes" id="UP000183263"/>
    </source>
</evidence>
<comment type="similarity">
    <text evidence="1">Belongs to the mycobacterial PPE family.</text>
</comment>
<dbReference type="InterPro" id="IPR038332">
    <property type="entry name" value="PPE_sf"/>
</dbReference>
<dbReference type="InterPro" id="IPR000030">
    <property type="entry name" value="PPE_dom"/>
</dbReference>
<name>A0A1G8M110_9NOCA</name>
<feature type="domain" description="PPE" evidence="2">
    <location>
        <begin position="36"/>
        <end position="116"/>
    </location>
</feature>
<dbReference type="Pfam" id="PF00823">
    <property type="entry name" value="PPE"/>
    <property type="match status" value="1"/>
</dbReference>
<gene>
    <name evidence="3" type="ORF">SAMN05444695_10972</name>
</gene>
<keyword evidence="4" id="KW-1185">Reference proteome</keyword>
<sequence length="306" mass="30747">MAGAFDTENFRASRWDHASITDALRAVDPVEAERIATVWRTLGSRYDAAMAAFAASVDSAGAGGWSGPAADSVRSAVSRHVSDSLDASTGFATMSTAVSGVASAAESARASVGDPVPVPDDWTSVLPWNWSRPEEAAAAEQAARSTMESVFGPALTAAAQSTPDFAAPASVPDTSTRSAGFDVGPNGIHAVPSVSQASPESGAVLSAPADAPAPAPRSADAYGSALATGAIAGALGGGMAQYAGRVVAAHRAEATEQSADQAVDQLLFSDTEDALADDPDSVLETIDADSPLVGELPRVAPPVIGE</sequence>
<dbReference type="AlphaFoldDB" id="A0A1G8M110"/>
<evidence type="ECO:0000313" key="3">
    <source>
        <dbReference type="EMBL" id="SDI61565.1"/>
    </source>
</evidence>
<accession>A0A1G8M110</accession>
<organism evidence="3 4">
    <name type="scientific">Rhodococcus triatomae</name>
    <dbReference type="NCBI Taxonomy" id="300028"/>
    <lineage>
        <taxon>Bacteria</taxon>
        <taxon>Bacillati</taxon>
        <taxon>Actinomycetota</taxon>
        <taxon>Actinomycetes</taxon>
        <taxon>Mycobacteriales</taxon>
        <taxon>Nocardiaceae</taxon>
        <taxon>Rhodococcus</taxon>
    </lineage>
</organism>
<dbReference type="Gene3D" id="1.20.1260.20">
    <property type="entry name" value="PPE superfamily"/>
    <property type="match status" value="1"/>
</dbReference>
<reference evidence="3 4" key="1">
    <citation type="submission" date="2016-10" db="EMBL/GenBank/DDBJ databases">
        <authorList>
            <person name="de Groot N.N."/>
        </authorList>
    </citation>
    <scope>NUCLEOTIDE SEQUENCE [LARGE SCALE GENOMIC DNA]</scope>
    <source>
        <strain evidence="3 4">DSM 44892</strain>
    </source>
</reference>
<protein>
    <recommendedName>
        <fullName evidence="2">PPE domain-containing protein</fullName>
    </recommendedName>
</protein>
<evidence type="ECO:0000259" key="2">
    <source>
        <dbReference type="Pfam" id="PF00823"/>
    </source>
</evidence>
<dbReference type="EMBL" id="FNDN01000009">
    <property type="protein sequence ID" value="SDI61565.1"/>
    <property type="molecule type" value="Genomic_DNA"/>
</dbReference>
<evidence type="ECO:0000256" key="1">
    <source>
        <dbReference type="ARBA" id="ARBA00010652"/>
    </source>
</evidence>
<dbReference type="RefSeq" id="WP_139183290.1">
    <property type="nucleotide sequence ID" value="NZ_CP048813.1"/>
</dbReference>
<dbReference type="Proteomes" id="UP000183263">
    <property type="component" value="Unassembled WGS sequence"/>
</dbReference>
<dbReference type="OrthoDB" id="4484672at2"/>